<dbReference type="GO" id="GO:0005840">
    <property type="term" value="C:ribosome"/>
    <property type="evidence" value="ECO:0007669"/>
    <property type="project" value="UniProtKB-KW"/>
</dbReference>
<comment type="similarity">
    <text evidence="1 5">Belongs to the bacterial ribosomal protein bL28 family.</text>
</comment>
<dbReference type="InterPro" id="IPR050096">
    <property type="entry name" value="Bacterial_rp_bL28"/>
</dbReference>
<dbReference type="SUPFAM" id="SSF143800">
    <property type="entry name" value="L28p-like"/>
    <property type="match status" value="1"/>
</dbReference>
<proteinExistence type="inferred from homology"/>
<evidence type="ECO:0000256" key="3">
    <source>
        <dbReference type="ARBA" id="ARBA00023274"/>
    </source>
</evidence>
<dbReference type="Pfam" id="PF00830">
    <property type="entry name" value="Ribosomal_L28"/>
    <property type="match status" value="1"/>
</dbReference>
<dbReference type="HAMAP" id="MF_00373">
    <property type="entry name" value="Ribosomal_bL28"/>
    <property type="match status" value="1"/>
</dbReference>
<keyword evidence="3 5" id="KW-0687">Ribonucleoprotein</keyword>
<reference evidence="6" key="1">
    <citation type="journal article" date="2020" name="mSystems">
        <title>Genome- and Community-Level Interaction Insights into Carbon Utilization and Element Cycling Functions of Hydrothermarchaeota in Hydrothermal Sediment.</title>
        <authorList>
            <person name="Zhou Z."/>
            <person name="Liu Y."/>
            <person name="Xu W."/>
            <person name="Pan J."/>
            <person name="Luo Z.H."/>
            <person name="Li M."/>
        </authorList>
    </citation>
    <scope>NUCLEOTIDE SEQUENCE [LARGE SCALE GENOMIC DNA]</scope>
    <source>
        <strain evidence="6">SpSt-222</strain>
    </source>
</reference>
<keyword evidence="2 5" id="KW-0689">Ribosomal protein</keyword>
<dbReference type="GO" id="GO:1990904">
    <property type="term" value="C:ribonucleoprotein complex"/>
    <property type="evidence" value="ECO:0007669"/>
    <property type="project" value="UniProtKB-KW"/>
</dbReference>
<dbReference type="AlphaFoldDB" id="A0A7C1G5W1"/>
<dbReference type="PANTHER" id="PTHR39080">
    <property type="entry name" value="50S RIBOSOMAL PROTEIN L28"/>
    <property type="match status" value="1"/>
</dbReference>
<name>A0A7C1G5W1_THERO</name>
<dbReference type="Gene3D" id="2.30.170.40">
    <property type="entry name" value="Ribosomal protein L28/L24"/>
    <property type="match status" value="1"/>
</dbReference>
<dbReference type="InterPro" id="IPR001383">
    <property type="entry name" value="Ribosomal_bL28_bact-type"/>
</dbReference>
<dbReference type="InterPro" id="IPR026569">
    <property type="entry name" value="Ribosomal_bL28"/>
</dbReference>
<organism evidence="6">
    <name type="scientific">Thermomicrobium roseum</name>
    <dbReference type="NCBI Taxonomy" id="500"/>
    <lineage>
        <taxon>Bacteria</taxon>
        <taxon>Pseudomonadati</taxon>
        <taxon>Thermomicrobiota</taxon>
        <taxon>Thermomicrobia</taxon>
        <taxon>Thermomicrobiales</taxon>
        <taxon>Thermomicrobiaceae</taxon>
        <taxon>Thermomicrobium</taxon>
    </lineage>
</organism>
<dbReference type="PANTHER" id="PTHR39080:SF1">
    <property type="entry name" value="LARGE RIBOSOMAL SUBUNIT PROTEIN BL28A"/>
    <property type="match status" value="1"/>
</dbReference>
<gene>
    <name evidence="5 6" type="primary">rpmB</name>
    <name evidence="6" type="ORF">ENP47_08300</name>
</gene>
<dbReference type="InterPro" id="IPR037147">
    <property type="entry name" value="Ribosomal_bL28_sf"/>
</dbReference>
<protein>
    <recommendedName>
        <fullName evidence="4 5">Large ribosomal subunit protein bL28</fullName>
    </recommendedName>
</protein>
<comment type="caution">
    <text evidence="6">The sequence shown here is derived from an EMBL/GenBank/DDBJ whole genome shotgun (WGS) entry which is preliminary data.</text>
</comment>
<evidence type="ECO:0000256" key="1">
    <source>
        <dbReference type="ARBA" id="ARBA00008760"/>
    </source>
</evidence>
<dbReference type="NCBIfam" id="TIGR00009">
    <property type="entry name" value="L28"/>
    <property type="match status" value="1"/>
</dbReference>
<dbReference type="GO" id="GO:0003735">
    <property type="term" value="F:structural constituent of ribosome"/>
    <property type="evidence" value="ECO:0007669"/>
    <property type="project" value="InterPro"/>
</dbReference>
<accession>A0A7C1G5W1</accession>
<evidence type="ECO:0000256" key="4">
    <source>
        <dbReference type="ARBA" id="ARBA00035174"/>
    </source>
</evidence>
<evidence type="ECO:0000256" key="2">
    <source>
        <dbReference type="ARBA" id="ARBA00022980"/>
    </source>
</evidence>
<dbReference type="EMBL" id="DSJL01000011">
    <property type="protein sequence ID" value="HEF65581.1"/>
    <property type="molecule type" value="Genomic_DNA"/>
</dbReference>
<sequence>MAMCELCGKKPMFGHNVSHSNKKTNRKFKPNVQRVTIVLNGVPKRMRICTRCLRTLYKEARKS</sequence>
<dbReference type="GO" id="GO:0006412">
    <property type="term" value="P:translation"/>
    <property type="evidence" value="ECO:0007669"/>
    <property type="project" value="UniProtKB-UniRule"/>
</dbReference>
<evidence type="ECO:0000313" key="6">
    <source>
        <dbReference type="EMBL" id="HEF65581.1"/>
    </source>
</evidence>
<dbReference type="InterPro" id="IPR034704">
    <property type="entry name" value="Ribosomal_bL28/bL31-like_sf"/>
</dbReference>
<evidence type="ECO:0000256" key="5">
    <source>
        <dbReference type="HAMAP-Rule" id="MF_00373"/>
    </source>
</evidence>